<evidence type="ECO:0000256" key="2">
    <source>
        <dbReference type="ARBA" id="ARBA00022857"/>
    </source>
</evidence>
<accession>A0ABN2WFE1</accession>
<dbReference type="SUPFAM" id="SSF51735">
    <property type="entry name" value="NAD(P)-binding Rossmann-fold domains"/>
    <property type="match status" value="1"/>
</dbReference>
<organism evidence="4 5">
    <name type="scientific">Streptomyces albiaxialis</name>
    <dbReference type="NCBI Taxonomy" id="329523"/>
    <lineage>
        <taxon>Bacteria</taxon>
        <taxon>Bacillati</taxon>
        <taxon>Actinomycetota</taxon>
        <taxon>Actinomycetes</taxon>
        <taxon>Kitasatosporales</taxon>
        <taxon>Streptomycetaceae</taxon>
        <taxon>Streptomyces</taxon>
    </lineage>
</organism>
<dbReference type="RefSeq" id="WP_344532132.1">
    <property type="nucleotide sequence ID" value="NZ_BAAAPE010000013.1"/>
</dbReference>
<dbReference type="InterPro" id="IPR051164">
    <property type="entry name" value="NmrA-like_oxidored"/>
</dbReference>
<comment type="similarity">
    <text evidence="1">Belongs to the NmrA-type oxidoreductase family.</text>
</comment>
<proteinExistence type="inferred from homology"/>
<feature type="domain" description="NmrA-like" evidence="3">
    <location>
        <begin position="7"/>
        <end position="229"/>
    </location>
</feature>
<dbReference type="Gene3D" id="3.40.50.720">
    <property type="entry name" value="NAD(P)-binding Rossmann-like Domain"/>
    <property type="match status" value="1"/>
</dbReference>
<dbReference type="PANTHER" id="PTHR42748">
    <property type="entry name" value="NITROGEN METABOLITE REPRESSION PROTEIN NMRA FAMILY MEMBER"/>
    <property type="match status" value="1"/>
</dbReference>
<dbReference type="InterPro" id="IPR008030">
    <property type="entry name" value="NmrA-like"/>
</dbReference>
<dbReference type="InterPro" id="IPR036291">
    <property type="entry name" value="NAD(P)-bd_dom_sf"/>
</dbReference>
<evidence type="ECO:0000259" key="3">
    <source>
        <dbReference type="Pfam" id="PF05368"/>
    </source>
</evidence>
<protein>
    <recommendedName>
        <fullName evidence="3">NmrA-like domain-containing protein</fullName>
    </recommendedName>
</protein>
<evidence type="ECO:0000256" key="1">
    <source>
        <dbReference type="ARBA" id="ARBA00006328"/>
    </source>
</evidence>
<reference evidence="4 5" key="1">
    <citation type="journal article" date="2019" name="Int. J. Syst. Evol. Microbiol.">
        <title>The Global Catalogue of Microorganisms (GCM) 10K type strain sequencing project: providing services to taxonomists for standard genome sequencing and annotation.</title>
        <authorList>
            <consortium name="The Broad Institute Genomics Platform"/>
            <consortium name="The Broad Institute Genome Sequencing Center for Infectious Disease"/>
            <person name="Wu L."/>
            <person name="Ma J."/>
        </authorList>
    </citation>
    <scope>NUCLEOTIDE SEQUENCE [LARGE SCALE GENOMIC DNA]</scope>
    <source>
        <strain evidence="4 5">JCM 15478</strain>
    </source>
</reference>
<name>A0ABN2WFE1_9ACTN</name>
<keyword evidence="5" id="KW-1185">Reference proteome</keyword>
<evidence type="ECO:0000313" key="4">
    <source>
        <dbReference type="EMBL" id="GAA2091197.1"/>
    </source>
</evidence>
<evidence type="ECO:0000313" key="5">
    <source>
        <dbReference type="Proteomes" id="UP001500016"/>
    </source>
</evidence>
<sequence>MTIRRYLVTGATGAQGGAVARLLAARGADVRGLARRSRASPAGVAVHAGDLGDAAAVRAAFEGVTHAALTLPLEYDHATVVRYARNLAGAARAARVRRLVLNTNTPLPERPTDRPGFETRRAAEEVLRASGVPTVVVRPTVYLDNLHSPWHGPALVRDGVLACPLPAELPVAWMAHADLARVVVAALDREGPEMEGRVLSVGGPEALTGPELADALGRGLGREVRYVPLGVDRFEAGLARAVGAGAAAGVAGIYHHVASGRDPALLAPDPARTARTLGVRLTPAAEWAGAQRWERWAEAPAR</sequence>
<comment type="caution">
    <text evidence="4">The sequence shown here is derived from an EMBL/GenBank/DDBJ whole genome shotgun (WGS) entry which is preliminary data.</text>
</comment>
<keyword evidence="2" id="KW-0521">NADP</keyword>
<dbReference type="EMBL" id="BAAAPE010000013">
    <property type="protein sequence ID" value="GAA2091197.1"/>
    <property type="molecule type" value="Genomic_DNA"/>
</dbReference>
<gene>
    <name evidence="4" type="ORF">GCM10009801_56740</name>
</gene>
<dbReference type="PANTHER" id="PTHR42748:SF7">
    <property type="entry name" value="NMRA LIKE REDOX SENSOR 1-RELATED"/>
    <property type="match status" value="1"/>
</dbReference>
<dbReference type="Proteomes" id="UP001500016">
    <property type="component" value="Unassembled WGS sequence"/>
</dbReference>
<dbReference type="Pfam" id="PF05368">
    <property type="entry name" value="NmrA"/>
    <property type="match status" value="1"/>
</dbReference>